<dbReference type="EMBL" id="FNJB01000016">
    <property type="protein sequence ID" value="SDP83682.1"/>
    <property type="molecule type" value="Genomic_DNA"/>
</dbReference>
<proteinExistence type="predicted"/>
<evidence type="ECO:0000313" key="2">
    <source>
        <dbReference type="EMBL" id="SDP83682.1"/>
    </source>
</evidence>
<feature type="domain" description="PPM-type phosphatase" evidence="1">
    <location>
        <begin position="4"/>
        <end position="224"/>
    </location>
</feature>
<dbReference type="SMART" id="SM00332">
    <property type="entry name" value="PP2Cc"/>
    <property type="match status" value="1"/>
</dbReference>
<name>A0A1H0VYZ3_9PSEU</name>
<dbReference type="InterPro" id="IPR001932">
    <property type="entry name" value="PPM-type_phosphatase-like_dom"/>
</dbReference>
<dbReference type="STRING" id="504798.SAMN05421871_11686"/>
<dbReference type="CDD" id="cd00143">
    <property type="entry name" value="PP2Cc"/>
    <property type="match status" value="1"/>
</dbReference>
<dbReference type="Proteomes" id="UP000199651">
    <property type="component" value="Unassembled WGS sequence"/>
</dbReference>
<protein>
    <submittedName>
        <fullName evidence="2">Protein phosphatase</fullName>
    </submittedName>
</protein>
<accession>A0A1H0VYZ3</accession>
<dbReference type="RefSeq" id="WP_166657965.1">
    <property type="nucleotide sequence ID" value="NZ_FNDV01000016.1"/>
</dbReference>
<dbReference type="SMART" id="SM00331">
    <property type="entry name" value="PP2C_SIG"/>
    <property type="match status" value="1"/>
</dbReference>
<evidence type="ECO:0000313" key="3">
    <source>
        <dbReference type="Proteomes" id="UP000199651"/>
    </source>
</evidence>
<evidence type="ECO:0000259" key="1">
    <source>
        <dbReference type="PROSITE" id="PS51746"/>
    </source>
</evidence>
<dbReference type="Gene3D" id="3.60.40.10">
    <property type="entry name" value="PPM-type phosphatase domain"/>
    <property type="match status" value="1"/>
</dbReference>
<dbReference type="PROSITE" id="PS51746">
    <property type="entry name" value="PPM_2"/>
    <property type="match status" value="1"/>
</dbReference>
<dbReference type="Pfam" id="PF13672">
    <property type="entry name" value="PP2C_2"/>
    <property type="match status" value="1"/>
</dbReference>
<dbReference type="SUPFAM" id="SSF81606">
    <property type="entry name" value="PP2C-like"/>
    <property type="match status" value="1"/>
</dbReference>
<keyword evidence="3" id="KW-1185">Reference proteome</keyword>
<organism evidence="2 3">
    <name type="scientific">Actinokineospora alba</name>
    <dbReference type="NCBI Taxonomy" id="504798"/>
    <lineage>
        <taxon>Bacteria</taxon>
        <taxon>Bacillati</taxon>
        <taxon>Actinomycetota</taxon>
        <taxon>Actinomycetes</taxon>
        <taxon>Pseudonocardiales</taxon>
        <taxon>Pseudonocardiaceae</taxon>
        <taxon>Actinokineospora</taxon>
    </lineage>
</organism>
<gene>
    <name evidence="2" type="ORF">SAMN05192558_11685</name>
</gene>
<sequence>MRMRVAGASVLGGRTNNQDSFHADGPLIVVADGVGGAPAGEVASRLAVDAVVAAGPLVDPATAARRANEAVRARAAKDPATTGMATTLEIAVLWDGHVLGAHVGDSVTFVESERVTWPHSLAAELLAAGHLTPEQAARHPKGAALVRAVGLDTEVEPETWSRPAVLGERYVLCTDGLTDALGEDLGPILADLRATDPQTCTSTLVKLACDAGAHDNVTVVVADIV</sequence>
<dbReference type="AlphaFoldDB" id="A0A1H0VYZ3"/>
<dbReference type="InterPro" id="IPR036457">
    <property type="entry name" value="PPM-type-like_dom_sf"/>
</dbReference>
<reference evidence="3" key="1">
    <citation type="submission" date="2016-10" db="EMBL/GenBank/DDBJ databases">
        <authorList>
            <person name="Varghese N."/>
            <person name="Submissions S."/>
        </authorList>
    </citation>
    <scope>NUCLEOTIDE SEQUENCE [LARGE SCALE GENOMIC DNA]</scope>
    <source>
        <strain evidence="3">IBRC-M 10655</strain>
    </source>
</reference>